<name>A0A1H2ZPF2_9RHOB</name>
<evidence type="ECO:0000256" key="1">
    <source>
        <dbReference type="SAM" id="Phobius"/>
    </source>
</evidence>
<sequence length="132" mass="13954">MTMTDRSDAMAELDSFFRAARTSAPVPSADLTARILADAAAAQPRARTQEATARRAWGKRWRGLRRLYLPALGGPGVIAGLAGAIVAGAWIGFLQPAPLASLASRVTGQTAMLEQIDLIPTLDSYLTTDTGE</sequence>
<accession>A0A1H2ZPF2</accession>
<gene>
    <name evidence="2" type="ORF">SAMN05444006_111102</name>
</gene>
<feature type="transmembrane region" description="Helical" evidence="1">
    <location>
        <begin position="67"/>
        <end position="93"/>
    </location>
</feature>
<evidence type="ECO:0000313" key="3">
    <source>
        <dbReference type="Proteomes" id="UP000199541"/>
    </source>
</evidence>
<comment type="caution">
    <text evidence="2">The sequence shown here is derived from an EMBL/GenBank/DDBJ whole genome shotgun (WGS) entry which is preliminary data.</text>
</comment>
<dbReference type="RefSeq" id="WP_051646268.1">
    <property type="nucleotide sequence ID" value="NZ_BNAB01000010.1"/>
</dbReference>
<dbReference type="EMBL" id="FNOB01000011">
    <property type="protein sequence ID" value="SDX19141.1"/>
    <property type="molecule type" value="Genomic_DNA"/>
</dbReference>
<protein>
    <recommendedName>
        <fullName evidence="4">Dihydroorotate dehydrogenase</fullName>
    </recommendedName>
</protein>
<keyword evidence="1" id="KW-0812">Transmembrane</keyword>
<evidence type="ECO:0000313" key="2">
    <source>
        <dbReference type="EMBL" id="SDX19141.1"/>
    </source>
</evidence>
<keyword evidence="3" id="KW-1185">Reference proteome</keyword>
<keyword evidence="1" id="KW-0472">Membrane</keyword>
<dbReference type="Proteomes" id="UP000199541">
    <property type="component" value="Unassembled WGS sequence"/>
</dbReference>
<keyword evidence="1" id="KW-1133">Transmembrane helix</keyword>
<reference evidence="2 3" key="1">
    <citation type="submission" date="2016-10" db="EMBL/GenBank/DDBJ databases">
        <authorList>
            <person name="Varghese N."/>
            <person name="Submissions S."/>
        </authorList>
    </citation>
    <scope>NUCLEOTIDE SEQUENCE [LARGE SCALE GENOMIC DNA]</scope>
    <source>
        <strain evidence="2 3">DSM 24802</strain>
    </source>
</reference>
<proteinExistence type="predicted"/>
<organism evidence="2 3">
    <name type="scientific">Allgaiera indica</name>
    <dbReference type="NCBI Taxonomy" id="765699"/>
    <lineage>
        <taxon>Bacteria</taxon>
        <taxon>Pseudomonadati</taxon>
        <taxon>Pseudomonadota</taxon>
        <taxon>Alphaproteobacteria</taxon>
        <taxon>Rhodobacterales</taxon>
        <taxon>Paracoccaceae</taxon>
        <taxon>Allgaiera</taxon>
    </lineage>
</organism>
<evidence type="ECO:0008006" key="4">
    <source>
        <dbReference type="Google" id="ProtNLM"/>
    </source>
</evidence>